<organism evidence="3">
    <name type="scientific">Ixodes ricinus</name>
    <name type="common">Common tick</name>
    <name type="synonym">Acarus ricinus</name>
    <dbReference type="NCBI Taxonomy" id="34613"/>
    <lineage>
        <taxon>Eukaryota</taxon>
        <taxon>Metazoa</taxon>
        <taxon>Ecdysozoa</taxon>
        <taxon>Arthropoda</taxon>
        <taxon>Chelicerata</taxon>
        <taxon>Arachnida</taxon>
        <taxon>Acari</taxon>
        <taxon>Parasitiformes</taxon>
        <taxon>Ixodida</taxon>
        <taxon>Ixodoidea</taxon>
        <taxon>Ixodidae</taxon>
        <taxon>Ixodinae</taxon>
        <taxon>Ixodes</taxon>
    </lineage>
</organism>
<accession>V5HKI1</accession>
<name>V5HKI1_IXORI</name>
<dbReference type="PANTHER" id="PTHR37558:SF1">
    <property type="entry name" value="HTH CENPB-TYPE DOMAIN-CONTAINING PROTEIN"/>
    <property type="match status" value="1"/>
</dbReference>
<feature type="compositionally biased region" description="Polar residues" evidence="2">
    <location>
        <begin position="148"/>
        <end position="158"/>
    </location>
</feature>
<feature type="region of interest" description="Disordered" evidence="2">
    <location>
        <begin position="165"/>
        <end position="184"/>
    </location>
</feature>
<evidence type="ECO:0000256" key="1">
    <source>
        <dbReference type="SAM" id="Coils"/>
    </source>
</evidence>
<feature type="coiled-coil region" evidence="1">
    <location>
        <begin position="207"/>
        <end position="236"/>
    </location>
</feature>
<feature type="region of interest" description="Disordered" evidence="2">
    <location>
        <begin position="86"/>
        <end position="121"/>
    </location>
</feature>
<sequence>LLREVLGANPFLTPALWTDVVKGLNAASKKDFSLRGARERVDLLVTLHKKNDLINLRKSGTEEQFDEKARLLLECVALHDEFGRKPAKTLKGRRPTSHAASQQREEAMSWTMQESTGGADEGDHSATALLEEIYAVPSDGEEEVTAPTEPSQEPTFSGILQSDGLTSAERHPAPATRPTLQGGRKRNLSRGLEFLDMKFQAKTRVMMEEQKLRKEQQKIENRRIDLEEARLSLERERQMTDGELAHRKLIMEEEDRLHQRQLMNTQAEMIGKMVDQMVETNQLLHQLLSKKSD</sequence>
<evidence type="ECO:0000256" key="2">
    <source>
        <dbReference type="SAM" id="MobiDB-lite"/>
    </source>
</evidence>
<feature type="non-terminal residue" evidence="3">
    <location>
        <position position="1"/>
    </location>
</feature>
<dbReference type="EMBL" id="GANP01010505">
    <property type="protein sequence ID" value="JAB73963.1"/>
    <property type="molecule type" value="mRNA"/>
</dbReference>
<feature type="compositionally biased region" description="Basic residues" evidence="2">
    <location>
        <begin position="86"/>
        <end position="96"/>
    </location>
</feature>
<keyword evidence="1" id="KW-0175">Coiled coil</keyword>
<proteinExistence type="evidence at transcript level"/>
<dbReference type="AlphaFoldDB" id="V5HKI1"/>
<protein>
    <submittedName>
        <fullName evidence="3">Uncharacterized protein</fullName>
    </submittedName>
</protein>
<reference evidence="3" key="1">
    <citation type="journal article" date="2015" name="Sci. Rep.">
        <title>Tissue- and time-dependent transcription in Ixodes ricinus salivary glands and midguts when blood feeding on the vertebrate host.</title>
        <authorList>
            <person name="Kotsyfakis M."/>
            <person name="Schwarz A."/>
            <person name="Erhart J."/>
            <person name="Ribeiro J.M."/>
        </authorList>
    </citation>
    <scope>NUCLEOTIDE SEQUENCE</scope>
    <source>
        <tissue evidence="3">Salivary gland and midgut</tissue>
    </source>
</reference>
<dbReference type="PANTHER" id="PTHR37558">
    <property type="entry name" value="HTH CENPB-TYPE DOMAIN-CONTAINING PROTEIN"/>
    <property type="match status" value="1"/>
</dbReference>
<feature type="region of interest" description="Disordered" evidence="2">
    <location>
        <begin position="139"/>
        <end position="158"/>
    </location>
</feature>
<evidence type="ECO:0000313" key="3">
    <source>
        <dbReference type="EMBL" id="JAB73963.1"/>
    </source>
</evidence>